<dbReference type="Proteomes" id="UP001429100">
    <property type="component" value="Unassembled WGS sequence"/>
</dbReference>
<dbReference type="EMBL" id="JTAI01000002">
    <property type="protein sequence ID" value="PPS98133.1"/>
    <property type="molecule type" value="Genomic_DNA"/>
</dbReference>
<organism evidence="2">
    <name type="scientific">Cryptosporidium hominis</name>
    <dbReference type="NCBI Taxonomy" id="237895"/>
    <lineage>
        <taxon>Eukaryota</taxon>
        <taxon>Sar</taxon>
        <taxon>Alveolata</taxon>
        <taxon>Apicomplexa</taxon>
        <taxon>Conoidasida</taxon>
        <taxon>Coccidia</taxon>
        <taxon>Eucoccidiorida</taxon>
        <taxon>Eimeriorina</taxon>
        <taxon>Cryptosporidiidae</taxon>
        <taxon>Cryptosporidium</taxon>
    </lineage>
</organism>
<dbReference type="Proteomes" id="UP000199752">
    <property type="component" value="Chromosome 8"/>
</dbReference>
<evidence type="ECO:0000313" key="3">
    <source>
        <dbReference type="EMBL" id="PPS98133.1"/>
    </source>
</evidence>
<reference evidence="3 4" key="3">
    <citation type="submission" date="2017-10" db="EMBL/GenBank/DDBJ databases">
        <title>Consistent, comparative and evidence-based genome annotation and re-annotation for the closely-related species, Cryptosporidium parvum, C. hominis and C. tyzzeri.</title>
        <authorList>
            <person name="Baptista R.P."/>
            <person name="Li Y."/>
            <person name="Sateriale A."/>
            <person name="Striepen B."/>
            <person name="Kissinger J.C."/>
        </authorList>
    </citation>
    <scope>NUCLEOTIDE SEQUENCE [LARGE SCALE GENOMIC DNA]</scope>
    <source>
        <strain evidence="3">30976</strain>
    </source>
</reference>
<dbReference type="AlphaFoldDB" id="A0A0S4TKR7"/>
<dbReference type="VEuPathDB" id="CryptoDB:GY17_00000885"/>
<evidence type="ECO:0000256" key="1">
    <source>
        <dbReference type="SAM" id="Phobius"/>
    </source>
</evidence>
<keyword evidence="1" id="KW-0812">Transmembrane</keyword>
<proteinExistence type="predicted"/>
<keyword evidence="4" id="KW-1185">Reference proteome</keyword>
<evidence type="ECO:0000313" key="2">
    <source>
        <dbReference type="EMBL" id="CUV07992.1"/>
    </source>
</evidence>
<protein>
    <recommendedName>
        <fullName evidence="5">Cgd8_4410 protein</fullName>
    </recommendedName>
</protein>
<gene>
    <name evidence="2" type="ORF">CHUDEA8_4410</name>
    <name evidence="3" type="ORF">GY17_00000885</name>
</gene>
<name>A0A0S4TKR7_CRYHO</name>
<dbReference type="VEuPathDB" id="CryptoDB:Chro.80506"/>
<reference evidence="3 4" key="1">
    <citation type="submission" date="2014-11" db="EMBL/GenBank/DDBJ databases">
        <title>Comparative genomic analysis of Cryptosporidium hominis reveals occurrence of genetic recombination in virulent subtypes.</title>
        <authorList>
            <person name="Guo Y."/>
            <person name="Tang K."/>
            <person name="Frace M."/>
            <person name="Li N."/>
            <person name="Roellig D.M."/>
            <person name="Sammons S."/>
            <person name="Knipe K."/>
            <person name="Rowe L."/>
            <person name="Feng Y."/>
            <person name="Xiao L."/>
        </authorList>
    </citation>
    <scope>NUCLEOTIDE SEQUENCE [LARGE SCALE GENOMIC DNA]</scope>
    <source>
        <strain evidence="3">30976</strain>
    </source>
</reference>
<feature type="transmembrane region" description="Helical" evidence="1">
    <location>
        <begin position="21"/>
        <end position="45"/>
    </location>
</feature>
<accession>A0A0S4TKR7</accession>
<dbReference type="OrthoDB" id="338461at2759"/>
<dbReference type="VEuPathDB" id="CryptoDB:CHUDEA8_4410"/>
<dbReference type="VEuPathDB" id="CryptoDB:ChTU502y2012_405g0665"/>
<sequence length="546" mass="63805">MGIINKIRDFILPGTFGKGRRAYLTGIVATIYQILIYIFVLASIYNSFVLYFRFGRINSFVTIYSELNGIETPSLIYCRERNRFRNDINEFNGIVLMRILHHDRYYYSDNKNKRTCIYEGVTCLCIDAWKQSYYTINKLENNKLTVNLNSSSSESSVFQEINSHKELNSSKFSVYHPGDFPVPLFIRDEIDYQISTRMYTNDNDIKYKPHLINWCGLNIREGTNKKNRSNSKNIKGFTNDSSNNSIPYSMKSFASINTDVSSNIFCEHKDMVELLLISEDELEGGIVGFYTSKNQFSSEPMWVKTSFPGIIFAFLQLEKNWIIDFLLLKRLLYHRMNPFNIIYRHFSNSNGNDLSSQDSGNEDYPNELNLDYDFQKKDKSYLITESQQIIADIAQFHGKLLPNDWYQWLIMHQEISKNNNTNSSIMENNEKSNIEHDFFNNPTFQMSDKLSNLTNEPSELLKSKYSTLWVRSEYQIFVTPNTVRVANKHFLLKTFGLIMSIIFSLNYLNLFHSVFPYYRGEVPKLTVSPLTKFLSCNLLNSYHGKE</sequence>
<keyword evidence="1" id="KW-1133">Transmembrane helix</keyword>
<evidence type="ECO:0000313" key="4">
    <source>
        <dbReference type="Proteomes" id="UP001429100"/>
    </source>
</evidence>
<evidence type="ECO:0008006" key="5">
    <source>
        <dbReference type="Google" id="ProtNLM"/>
    </source>
</evidence>
<dbReference type="EMBL" id="LN877954">
    <property type="protein sequence ID" value="CUV07992.1"/>
    <property type="molecule type" value="Genomic_DNA"/>
</dbReference>
<reference evidence="2" key="2">
    <citation type="submission" date="2015-08" db="EMBL/GenBank/DDBJ databases">
        <authorList>
            <person name="Babu N.S."/>
            <person name="Beckwith C.J."/>
            <person name="Beseler K.G."/>
            <person name="Brison A."/>
            <person name="Carone J.V."/>
            <person name="Caskin T.P."/>
            <person name="Diamond M."/>
            <person name="Durham M.E."/>
            <person name="Foxe J.M."/>
            <person name="Go M."/>
            <person name="Henderson B.A."/>
            <person name="Jones I.B."/>
            <person name="McGettigan J.A."/>
            <person name="Micheletti S.J."/>
            <person name="Nasrallah M.E."/>
            <person name="Ortiz D."/>
            <person name="Piller C.R."/>
            <person name="Privatt S.R."/>
            <person name="Schneider S.L."/>
            <person name="Sharp S."/>
            <person name="Smith T.C."/>
            <person name="Stanton J.D."/>
            <person name="Ullery H.E."/>
            <person name="Wilson R.J."/>
            <person name="Serrano M.G."/>
            <person name="Buck G."/>
            <person name="Lee V."/>
            <person name="Wang Y."/>
            <person name="Carvalho R."/>
            <person name="Voegtly L."/>
            <person name="Shi R."/>
            <person name="Duckworth R."/>
            <person name="Johnson A."/>
            <person name="Loviza R."/>
            <person name="Walstead R."/>
            <person name="Shah Z."/>
            <person name="Kiflezghi M."/>
            <person name="Wade K."/>
            <person name="Ball S.L."/>
            <person name="Bradley K.W."/>
            <person name="Asai D.J."/>
            <person name="Bowman C.A."/>
            <person name="Russell D.A."/>
            <person name="Pope W.H."/>
            <person name="Jacobs-Sera D."/>
            <person name="Hendrix R.W."/>
            <person name="Hatfull G.F."/>
        </authorList>
    </citation>
    <scope>NUCLEOTIDE SEQUENCE [LARGE SCALE GENOMIC DNA]</scope>
</reference>
<keyword evidence="1" id="KW-0472">Membrane</keyword>